<reference evidence="2 3" key="1">
    <citation type="submission" date="2024-02" db="EMBL/GenBank/DDBJ databases">
        <title>Discinaceae phylogenomics.</title>
        <authorList>
            <person name="Dirks A.C."/>
            <person name="James T.Y."/>
        </authorList>
    </citation>
    <scope>NUCLEOTIDE SEQUENCE [LARGE SCALE GENOMIC DNA]</scope>
    <source>
        <strain evidence="2 3">ACD0624</strain>
    </source>
</reference>
<organism evidence="2 3">
    <name type="scientific">Discina gigas</name>
    <dbReference type="NCBI Taxonomy" id="1032678"/>
    <lineage>
        <taxon>Eukaryota</taxon>
        <taxon>Fungi</taxon>
        <taxon>Dikarya</taxon>
        <taxon>Ascomycota</taxon>
        <taxon>Pezizomycotina</taxon>
        <taxon>Pezizomycetes</taxon>
        <taxon>Pezizales</taxon>
        <taxon>Discinaceae</taxon>
        <taxon>Discina</taxon>
    </lineage>
</organism>
<sequence length="358" mass="40615">MLLTELPRDILTSLPSYLHSFDDLSSVLLTCRALNATCSSPTPAQLTRLTEAPKTGLHPQPHLFIAIKARKLGEWAVEKAHPERRAALQHAITGGPAMLLKLVLEVSPMSLSDYLRTAWVLRTVLTPITIELDIECGVADRNRRQLERGEDDDDHISVLTVCEDVGLALLNYWTYCDLFYHTILPPEIFTPDIAHTIEPLGRAIRLDWFHYCVPDNNDHCHVPEGEFQQLDLQHLLQFFLKNLRRELGRNGQGLTPGRKEIWLYSIASYMGLASMRLLMPREEDDYSLPRDIRRTKDAIASIDIPEGRGLQDCEDGSAVTNEDEDEDVDEDEDGAGDEDDEWLSMVVDIMDCWELGRN</sequence>
<keyword evidence="3" id="KW-1185">Reference proteome</keyword>
<evidence type="ECO:0000313" key="3">
    <source>
        <dbReference type="Proteomes" id="UP001447188"/>
    </source>
</evidence>
<comment type="caution">
    <text evidence="2">The sequence shown here is derived from an EMBL/GenBank/DDBJ whole genome shotgun (WGS) entry which is preliminary data.</text>
</comment>
<evidence type="ECO:0000256" key="1">
    <source>
        <dbReference type="SAM" id="MobiDB-lite"/>
    </source>
</evidence>
<name>A0ABR3GK28_9PEZI</name>
<proteinExistence type="predicted"/>
<evidence type="ECO:0008006" key="4">
    <source>
        <dbReference type="Google" id="ProtNLM"/>
    </source>
</evidence>
<gene>
    <name evidence="2" type="ORF">Q9L58_004732</name>
</gene>
<dbReference type="Proteomes" id="UP001447188">
    <property type="component" value="Unassembled WGS sequence"/>
</dbReference>
<protein>
    <recommendedName>
        <fullName evidence="4">F-box domain-containing protein</fullName>
    </recommendedName>
</protein>
<feature type="region of interest" description="Disordered" evidence="1">
    <location>
        <begin position="305"/>
        <end position="341"/>
    </location>
</feature>
<dbReference type="EMBL" id="JBBBZM010000053">
    <property type="protein sequence ID" value="KAL0636275.1"/>
    <property type="molecule type" value="Genomic_DNA"/>
</dbReference>
<accession>A0ABR3GK28</accession>
<evidence type="ECO:0000313" key="2">
    <source>
        <dbReference type="EMBL" id="KAL0636275.1"/>
    </source>
</evidence>
<feature type="compositionally biased region" description="Acidic residues" evidence="1">
    <location>
        <begin position="321"/>
        <end position="341"/>
    </location>
</feature>